<dbReference type="AlphaFoldDB" id="A0A8H5FE65"/>
<proteinExistence type="predicted"/>
<dbReference type="InterPro" id="IPR036770">
    <property type="entry name" value="Ankyrin_rpt-contain_sf"/>
</dbReference>
<dbReference type="Proteomes" id="UP000541558">
    <property type="component" value="Unassembled WGS sequence"/>
</dbReference>
<feature type="repeat" description="ANK" evidence="1">
    <location>
        <begin position="160"/>
        <end position="192"/>
    </location>
</feature>
<dbReference type="SMART" id="SM00248">
    <property type="entry name" value="ANK"/>
    <property type="match status" value="4"/>
</dbReference>
<organism evidence="3 4">
    <name type="scientific">Ephemerocybe angulata</name>
    <dbReference type="NCBI Taxonomy" id="980116"/>
    <lineage>
        <taxon>Eukaryota</taxon>
        <taxon>Fungi</taxon>
        <taxon>Dikarya</taxon>
        <taxon>Basidiomycota</taxon>
        <taxon>Agaricomycotina</taxon>
        <taxon>Agaricomycetes</taxon>
        <taxon>Agaricomycetidae</taxon>
        <taxon>Agaricales</taxon>
        <taxon>Agaricineae</taxon>
        <taxon>Psathyrellaceae</taxon>
        <taxon>Ephemerocybe</taxon>
    </lineage>
</organism>
<dbReference type="OrthoDB" id="341259at2759"/>
<dbReference type="PROSITE" id="PS50297">
    <property type="entry name" value="ANK_REP_REGION"/>
    <property type="match status" value="2"/>
</dbReference>
<evidence type="ECO:0000256" key="2">
    <source>
        <dbReference type="SAM" id="MobiDB-lite"/>
    </source>
</evidence>
<evidence type="ECO:0000256" key="1">
    <source>
        <dbReference type="PROSITE-ProRule" id="PRU00023"/>
    </source>
</evidence>
<evidence type="ECO:0000313" key="4">
    <source>
        <dbReference type="Proteomes" id="UP000541558"/>
    </source>
</evidence>
<protein>
    <recommendedName>
        <fullName evidence="5">Ankyrin</fullName>
    </recommendedName>
</protein>
<dbReference type="PRINTS" id="PR01415">
    <property type="entry name" value="ANKYRIN"/>
</dbReference>
<comment type="caution">
    <text evidence="3">The sequence shown here is derived from an EMBL/GenBank/DDBJ whole genome shotgun (WGS) entry which is preliminary data.</text>
</comment>
<feature type="compositionally biased region" description="Basic and acidic residues" evidence="2">
    <location>
        <begin position="351"/>
        <end position="364"/>
    </location>
</feature>
<dbReference type="SUPFAM" id="SSF48403">
    <property type="entry name" value="Ankyrin repeat"/>
    <property type="match status" value="1"/>
</dbReference>
<feature type="region of interest" description="Disordered" evidence="2">
    <location>
        <begin position="240"/>
        <end position="471"/>
    </location>
</feature>
<dbReference type="Pfam" id="PF12796">
    <property type="entry name" value="Ank_2"/>
    <property type="match status" value="1"/>
</dbReference>
<dbReference type="Gene3D" id="1.25.40.20">
    <property type="entry name" value="Ankyrin repeat-containing domain"/>
    <property type="match status" value="3"/>
</dbReference>
<accession>A0A8H5FE65</accession>
<feature type="compositionally biased region" description="Low complexity" evidence="2">
    <location>
        <begin position="287"/>
        <end position="306"/>
    </location>
</feature>
<dbReference type="PROSITE" id="PS50088">
    <property type="entry name" value="ANK_REPEAT"/>
    <property type="match status" value="2"/>
</dbReference>
<dbReference type="PANTHER" id="PTHR24118">
    <property type="entry name" value="POTE ANKYRIN DOMAIN"/>
    <property type="match status" value="1"/>
</dbReference>
<dbReference type="EMBL" id="JAACJK010000109">
    <property type="protein sequence ID" value="KAF5333506.1"/>
    <property type="molecule type" value="Genomic_DNA"/>
</dbReference>
<reference evidence="3 4" key="1">
    <citation type="journal article" date="2020" name="ISME J.">
        <title>Uncovering the hidden diversity of litter-decomposition mechanisms in mushroom-forming fungi.</title>
        <authorList>
            <person name="Floudas D."/>
            <person name="Bentzer J."/>
            <person name="Ahren D."/>
            <person name="Johansson T."/>
            <person name="Persson P."/>
            <person name="Tunlid A."/>
        </authorList>
    </citation>
    <scope>NUCLEOTIDE SEQUENCE [LARGE SCALE GENOMIC DNA]</scope>
    <source>
        <strain evidence="3 4">CBS 175.51</strain>
    </source>
</reference>
<keyword evidence="1" id="KW-0040">ANK repeat</keyword>
<feature type="compositionally biased region" description="Low complexity" evidence="2">
    <location>
        <begin position="263"/>
        <end position="277"/>
    </location>
</feature>
<dbReference type="InterPro" id="IPR002110">
    <property type="entry name" value="Ankyrin_rpt"/>
</dbReference>
<feature type="compositionally biased region" description="Polar residues" evidence="2">
    <location>
        <begin position="307"/>
        <end position="321"/>
    </location>
</feature>
<evidence type="ECO:0008006" key="5">
    <source>
        <dbReference type="Google" id="ProtNLM"/>
    </source>
</evidence>
<gene>
    <name evidence="3" type="ORF">D9611_002407</name>
</gene>
<keyword evidence="4" id="KW-1185">Reference proteome</keyword>
<name>A0A8H5FE65_9AGAR</name>
<feature type="compositionally biased region" description="Polar residues" evidence="2">
    <location>
        <begin position="368"/>
        <end position="392"/>
    </location>
</feature>
<sequence length="558" mass="60790">MAEKDPTERLRRAVKENNLFLVKRLIQRTDMRNTDVAPRKYTSLAWAAVLGHEETFDYLLSAEHDDHELSKDFENNTILMLLADTKPAPLNPYASTSTSPDSTGATLRMARLYYDRYPWTLDWSNIHGKTALHIAALRGNEELVRMLCDFGADVDLADNLGNTPLHFASAWGHVPIVQLLIERGCQYTVKNNEGFTALDYAYSFSTREALQETVRLQFELNKERRRNVFAQAAARGTEWGRTSPVAIPPPVPAKDRGAIPRLRSGSGTSRTTATSDSGDLDGHNGLSQASIAASSSPSRPSTGSSSVFLNNTRNGHHATTPSSSSSLNLKNGLLAPSAVPHSSGLSPVANRMRERDADAREKYMLRNRSGSSSTDNRSLTGSTNGSTSQASATLPPHGEGEDLHSNQDHLSGSMTPRRLRPSFSAAQLRTPHEPFTSVSNHNTPHAEARSRSGTNPSARVSPLPLNRSSSISNSLRSIISPERAAYNHEPESYAGPPSQYAKFPEPPQYSEEVNTPTVPTTTSSRRKALHILGKPLSGFDSSSANHKRGMSATSVRGS</sequence>
<feature type="repeat" description="ANK" evidence="1">
    <location>
        <begin position="127"/>
        <end position="159"/>
    </location>
</feature>
<feature type="region of interest" description="Disordered" evidence="2">
    <location>
        <begin position="488"/>
        <end position="558"/>
    </location>
</feature>
<feature type="compositionally biased region" description="Low complexity" evidence="2">
    <location>
        <begin position="461"/>
        <end position="471"/>
    </location>
</feature>
<evidence type="ECO:0000313" key="3">
    <source>
        <dbReference type="EMBL" id="KAF5333506.1"/>
    </source>
</evidence>
<feature type="compositionally biased region" description="Low complexity" evidence="2">
    <location>
        <begin position="511"/>
        <end position="523"/>
    </location>
</feature>
<feature type="compositionally biased region" description="Basic and acidic residues" evidence="2">
    <location>
        <begin position="398"/>
        <end position="407"/>
    </location>
</feature>
<dbReference type="PANTHER" id="PTHR24118:SF100">
    <property type="entry name" value="FYVE-TYPE DOMAIN-CONTAINING PROTEIN"/>
    <property type="match status" value="1"/>
</dbReference>